<evidence type="ECO:0000256" key="1">
    <source>
        <dbReference type="SAM" id="MobiDB-lite"/>
    </source>
</evidence>
<name>A0AB39R7Z3_9ACTN</name>
<evidence type="ECO:0000313" key="2">
    <source>
        <dbReference type="EMBL" id="XDQ50924.1"/>
    </source>
</evidence>
<organism evidence="2">
    <name type="scientific">Streptomyces sp. R41</name>
    <dbReference type="NCBI Taxonomy" id="3238632"/>
    <lineage>
        <taxon>Bacteria</taxon>
        <taxon>Bacillati</taxon>
        <taxon>Actinomycetota</taxon>
        <taxon>Actinomycetes</taxon>
        <taxon>Kitasatosporales</taxon>
        <taxon>Streptomycetaceae</taxon>
        <taxon>Streptomyces</taxon>
    </lineage>
</organism>
<reference evidence="2" key="1">
    <citation type="submission" date="2024-07" db="EMBL/GenBank/DDBJ databases">
        <authorList>
            <person name="Yu S.T."/>
        </authorList>
    </citation>
    <scope>NUCLEOTIDE SEQUENCE</scope>
    <source>
        <strain evidence="2">R41</strain>
    </source>
</reference>
<dbReference type="RefSeq" id="WP_369244272.1">
    <property type="nucleotide sequence ID" value="NZ_CP163443.1"/>
</dbReference>
<evidence type="ECO:0008006" key="3">
    <source>
        <dbReference type="Google" id="ProtNLM"/>
    </source>
</evidence>
<proteinExistence type="predicted"/>
<gene>
    <name evidence="2" type="ORF">AB5J53_04010</name>
</gene>
<accession>A0AB39R7Z3</accession>
<dbReference type="AlphaFoldDB" id="A0AB39R7Z3"/>
<feature type="region of interest" description="Disordered" evidence="1">
    <location>
        <begin position="37"/>
        <end position="60"/>
    </location>
</feature>
<protein>
    <recommendedName>
        <fullName evidence="3">Oxidoreductase</fullName>
    </recommendedName>
</protein>
<sequence>MSTKDRGDQTWRASRDVPDKVRLGDRLVRRMAIGAMRPAGPGIWGPPTDRDHSIALLGGH</sequence>
<dbReference type="EMBL" id="CP163443">
    <property type="protein sequence ID" value="XDQ50924.1"/>
    <property type="molecule type" value="Genomic_DNA"/>
</dbReference>